<evidence type="ECO:0000313" key="2">
    <source>
        <dbReference type="EMBL" id="GAA4353569.1"/>
    </source>
</evidence>
<dbReference type="Proteomes" id="UP001501153">
    <property type="component" value="Unassembled WGS sequence"/>
</dbReference>
<protein>
    <recommendedName>
        <fullName evidence="4">VWA domain-containing protein</fullName>
    </recommendedName>
</protein>
<reference evidence="3" key="1">
    <citation type="journal article" date="2019" name="Int. J. Syst. Evol. Microbiol.">
        <title>The Global Catalogue of Microorganisms (GCM) 10K type strain sequencing project: providing services to taxonomists for standard genome sequencing and annotation.</title>
        <authorList>
            <consortium name="The Broad Institute Genomics Platform"/>
            <consortium name="The Broad Institute Genome Sequencing Center for Infectious Disease"/>
            <person name="Wu L."/>
            <person name="Ma J."/>
        </authorList>
    </citation>
    <scope>NUCLEOTIDE SEQUENCE [LARGE SCALE GENOMIC DNA]</scope>
    <source>
        <strain evidence="3">JCM 17923</strain>
    </source>
</reference>
<evidence type="ECO:0000256" key="1">
    <source>
        <dbReference type="SAM" id="Phobius"/>
    </source>
</evidence>
<sequence>MTFLAPPNLLLYYGLLAGCLLLGLGLAVLAWQRPRQRQRGLRAGAGVVAALALWLTAFPPLVAVRAARPQAVLLTTGYHPDTLSTLLRRLGAGTPVYFYGTGEAPSKARVLPSLLDLAEQRPALQRLHVLGQGPAPAELALLGTMAVQHLAPAQGAGFRAAGWNRRLVLGQTVEVEGQVLPLPGNAPVWVSLRAAGAVRDSQLLQGGGDFRLRYRPKAAGLAVYELVLRRAGRVLESAPLPVQVTERQPPAVLLLAATPSFEFKFLKNHLADARYAVALRSTVSRGLQQTEFVNQPTRSLTRLTPALLAGYGILIADAATLAGLSGAESQALSSALRAGRLGLVVLADAAPLPRTLPALAGFSVQARPAAQTAAQPLTWADGPAPAPASLPAQLRPGLQLRALARGPQGALAAASRRVGLGSAVVSVLPETFQWQLQGRPAVYASFWNHLLTAATPPEENGPAWSYETLWPRPHQPLLLHLAAPLPEALPTVKALAGGPAVRLALRQDTRLPEWSTARFWPARTGWHQVQGPGGSVHHFYVFADAVWPGPEQQARRLALAQRTAAAPGLAAAETALQPWPATWFFVLFLLAAGYLWLEEKL</sequence>
<feature type="transmembrane region" description="Helical" evidence="1">
    <location>
        <begin position="43"/>
        <end position="62"/>
    </location>
</feature>
<dbReference type="EMBL" id="BAABGZ010000014">
    <property type="protein sequence ID" value="GAA4353569.1"/>
    <property type="molecule type" value="Genomic_DNA"/>
</dbReference>
<proteinExistence type="predicted"/>
<keyword evidence="3" id="KW-1185">Reference proteome</keyword>
<name>A0ABP8I8H8_9BACT</name>
<comment type="caution">
    <text evidence="2">The sequence shown here is derived from an EMBL/GenBank/DDBJ whole genome shotgun (WGS) entry which is preliminary data.</text>
</comment>
<keyword evidence="1" id="KW-1133">Transmembrane helix</keyword>
<evidence type="ECO:0008006" key="4">
    <source>
        <dbReference type="Google" id="ProtNLM"/>
    </source>
</evidence>
<evidence type="ECO:0000313" key="3">
    <source>
        <dbReference type="Proteomes" id="UP001501153"/>
    </source>
</evidence>
<feature type="transmembrane region" description="Helical" evidence="1">
    <location>
        <begin position="579"/>
        <end position="597"/>
    </location>
</feature>
<accession>A0ABP8I8H8</accession>
<organism evidence="2 3">
    <name type="scientific">Hymenobacter saemangeumensis</name>
    <dbReference type="NCBI Taxonomy" id="1084522"/>
    <lineage>
        <taxon>Bacteria</taxon>
        <taxon>Pseudomonadati</taxon>
        <taxon>Bacteroidota</taxon>
        <taxon>Cytophagia</taxon>
        <taxon>Cytophagales</taxon>
        <taxon>Hymenobacteraceae</taxon>
        <taxon>Hymenobacter</taxon>
    </lineage>
</organism>
<gene>
    <name evidence="2" type="ORF">GCM10023185_14340</name>
</gene>
<keyword evidence="1" id="KW-0812">Transmembrane</keyword>
<feature type="transmembrane region" description="Helical" evidence="1">
    <location>
        <begin position="12"/>
        <end position="31"/>
    </location>
</feature>
<keyword evidence="1" id="KW-0472">Membrane</keyword>
<dbReference type="RefSeq" id="WP_345235245.1">
    <property type="nucleotide sequence ID" value="NZ_BAABGZ010000014.1"/>
</dbReference>